<protein>
    <recommendedName>
        <fullName evidence="8">4'-phosphopantetheinyl transferase domain-containing protein</fullName>
    </recommendedName>
</protein>
<evidence type="ECO:0000256" key="6">
    <source>
        <dbReference type="ARBA" id="ARBA00023098"/>
    </source>
</evidence>
<evidence type="ECO:0000256" key="2">
    <source>
        <dbReference type="ARBA" id="ARBA00022679"/>
    </source>
</evidence>
<evidence type="ECO:0000313" key="9">
    <source>
        <dbReference type="EMBL" id="SUZ73473.1"/>
    </source>
</evidence>
<dbReference type="SUPFAM" id="SSF56214">
    <property type="entry name" value="4'-phosphopantetheinyl transferase"/>
    <property type="match status" value="1"/>
</dbReference>
<keyword evidence="6" id="KW-0443">Lipid metabolism</keyword>
<evidence type="ECO:0000256" key="3">
    <source>
        <dbReference type="ARBA" id="ARBA00022723"/>
    </source>
</evidence>
<keyword evidence="4" id="KW-0276">Fatty acid metabolism</keyword>
<dbReference type="GO" id="GO:0000287">
    <property type="term" value="F:magnesium ion binding"/>
    <property type="evidence" value="ECO:0007669"/>
    <property type="project" value="InterPro"/>
</dbReference>
<name>A0A381Q785_9ZZZZ</name>
<dbReference type="InterPro" id="IPR037143">
    <property type="entry name" value="4-PPantetheinyl_Trfase_dom_sf"/>
</dbReference>
<evidence type="ECO:0000256" key="4">
    <source>
        <dbReference type="ARBA" id="ARBA00022832"/>
    </source>
</evidence>
<evidence type="ECO:0000256" key="5">
    <source>
        <dbReference type="ARBA" id="ARBA00022842"/>
    </source>
</evidence>
<feature type="domain" description="4'-phosphopantetheinyl transferase" evidence="8">
    <location>
        <begin position="5"/>
        <end position="116"/>
    </location>
</feature>
<evidence type="ECO:0000256" key="1">
    <source>
        <dbReference type="ARBA" id="ARBA00022516"/>
    </source>
</evidence>
<dbReference type="InterPro" id="IPR002582">
    <property type="entry name" value="ACPS"/>
</dbReference>
<keyword evidence="5" id="KW-0460">Magnesium</keyword>
<dbReference type="EMBL" id="UINC01001180">
    <property type="protein sequence ID" value="SUZ73473.1"/>
    <property type="molecule type" value="Genomic_DNA"/>
</dbReference>
<dbReference type="Pfam" id="PF01648">
    <property type="entry name" value="ACPS"/>
    <property type="match status" value="1"/>
</dbReference>
<dbReference type="NCBIfam" id="TIGR00516">
    <property type="entry name" value="acpS"/>
    <property type="match status" value="1"/>
</dbReference>
<sequence length="124" mass="13787">MFTTGVDIIEIPRIKRVLDRYGQRFLNRVFTPAEIAYCRGRAPNLAGRFAAKEAAMKALGTGVRGVSWKDIEVIRADSGAPSLRLHGRAEKRAERLQMSEMSLSISHSREYAVAFVVAHGEETP</sequence>
<proteinExistence type="inferred from homology"/>
<accession>A0A381Q785</accession>
<dbReference type="AlphaFoldDB" id="A0A381Q785"/>
<dbReference type="HAMAP" id="MF_00101">
    <property type="entry name" value="AcpS"/>
    <property type="match status" value="1"/>
</dbReference>
<dbReference type="InterPro" id="IPR008278">
    <property type="entry name" value="4-PPantetheinyl_Trfase_dom"/>
</dbReference>
<evidence type="ECO:0000259" key="8">
    <source>
        <dbReference type="Pfam" id="PF01648"/>
    </source>
</evidence>
<keyword evidence="2" id="KW-0808">Transferase</keyword>
<dbReference type="GO" id="GO:0006633">
    <property type="term" value="P:fatty acid biosynthetic process"/>
    <property type="evidence" value="ECO:0007669"/>
    <property type="project" value="UniProtKB-KW"/>
</dbReference>
<reference evidence="9" key="1">
    <citation type="submission" date="2018-05" db="EMBL/GenBank/DDBJ databases">
        <authorList>
            <person name="Lanie J.A."/>
            <person name="Ng W.-L."/>
            <person name="Kazmierczak K.M."/>
            <person name="Andrzejewski T.M."/>
            <person name="Davidsen T.M."/>
            <person name="Wayne K.J."/>
            <person name="Tettelin H."/>
            <person name="Glass J.I."/>
            <person name="Rusch D."/>
            <person name="Podicherti R."/>
            <person name="Tsui H.-C.T."/>
            <person name="Winkler M.E."/>
        </authorList>
    </citation>
    <scope>NUCLEOTIDE SEQUENCE</scope>
</reference>
<organism evidence="9">
    <name type="scientific">marine metagenome</name>
    <dbReference type="NCBI Taxonomy" id="408172"/>
    <lineage>
        <taxon>unclassified sequences</taxon>
        <taxon>metagenomes</taxon>
        <taxon>ecological metagenomes</taxon>
    </lineage>
</organism>
<gene>
    <name evidence="9" type="ORF">METZ01_LOCUS26327</name>
</gene>
<evidence type="ECO:0000256" key="7">
    <source>
        <dbReference type="ARBA" id="ARBA00023160"/>
    </source>
</evidence>
<dbReference type="Gene3D" id="3.90.470.20">
    <property type="entry name" value="4'-phosphopantetheinyl transferase domain"/>
    <property type="match status" value="1"/>
</dbReference>
<dbReference type="InterPro" id="IPR004568">
    <property type="entry name" value="Ppantetheine-prot_Trfase_dom"/>
</dbReference>
<dbReference type="NCBIfam" id="TIGR00556">
    <property type="entry name" value="pantethn_trn"/>
    <property type="match status" value="1"/>
</dbReference>
<keyword evidence="3" id="KW-0479">Metal-binding</keyword>
<keyword evidence="1" id="KW-0444">Lipid biosynthesis</keyword>
<keyword evidence="7" id="KW-0275">Fatty acid biosynthesis</keyword>
<dbReference type="GO" id="GO:0008897">
    <property type="term" value="F:holo-[acyl-carrier-protein] synthase activity"/>
    <property type="evidence" value="ECO:0007669"/>
    <property type="project" value="InterPro"/>
</dbReference>